<dbReference type="AlphaFoldDB" id="A0A218XI12"/>
<accession>A0A218XI12</accession>
<sequence length="86" mass="9325">MALLRLSQWTMLFSYCSWFRDRTFASDCQVMNSVPNFGRESSCGKPVGQNGLLTGSVRSSCVGGLCRGAGRRPSKVSLTKTIGKSV</sequence>
<gene>
    <name evidence="1" type="ORF">CDL15_Pgr021935</name>
</gene>
<comment type="caution">
    <text evidence="1">The sequence shown here is derived from an EMBL/GenBank/DDBJ whole genome shotgun (WGS) entry which is preliminary data.</text>
</comment>
<dbReference type="Proteomes" id="UP000197138">
    <property type="component" value="Unassembled WGS sequence"/>
</dbReference>
<reference evidence="2" key="1">
    <citation type="journal article" date="2017" name="Plant J.">
        <title>The pomegranate (Punica granatum L.) genome and the genomics of punicalagin biosynthesis.</title>
        <authorList>
            <person name="Qin G."/>
            <person name="Xu C."/>
            <person name="Ming R."/>
            <person name="Tang H."/>
            <person name="Guyot R."/>
            <person name="Kramer E.M."/>
            <person name="Hu Y."/>
            <person name="Yi X."/>
            <person name="Qi Y."/>
            <person name="Xu X."/>
            <person name="Gao Z."/>
            <person name="Pan H."/>
            <person name="Jian J."/>
            <person name="Tian Y."/>
            <person name="Yue Z."/>
            <person name="Xu Y."/>
        </authorList>
    </citation>
    <scope>NUCLEOTIDE SEQUENCE [LARGE SCALE GENOMIC DNA]</scope>
    <source>
        <strain evidence="2">cv. Dabenzi</strain>
    </source>
</reference>
<proteinExistence type="predicted"/>
<evidence type="ECO:0000313" key="2">
    <source>
        <dbReference type="Proteomes" id="UP000197138"/>
    </source>
</evidence>
<evidence type="ECO:0000313" key="1">
    <source>
        <dbReference type="EMBL" id="OWM84366.1"/>
    </source>
</evidence>
<protein>
    <submittedName>
        <fullName evidence="1">Uncharacterized protein</fullName>
    </submittedName>
</protein>
<name>A0A218XI12_PUNGR</name>
<dbReference type="EMBL" id="MTKT01001596">
    <property type="protein sequence ID" value="OWM84366.1"/>
    <property type="molecule type" value="Genomic_DNA"/>
</dbReference>
<organism evidence="1 2">
    <name type="scientific">Punica granatum</name>
    <name type="common">Pomegranate</name>
    <dbReference type="NCBI Taxonomy" id="22663"/>
    <lineage>
        <taxon>Eukaryota</taxon>
        <taxon>Viridiplantae</taxon>
        <taxon>Streptophyta</taxon>
        <taxon>Embryophyta</taxon>
        <taxon>Tracheophyta</taxon>
        <taxon>Spermatophyta</taxon>
        <taxon>Magnoliopsida</taxon>
        <taxon>eudicotyledons</taxon>
        <taxon>Gunneridae</taxon>
        <taxon>Pentapetalae</taxon>
        <taxon>rosids</taxon>
        <taxon>malvids</taxon>
        <taxon>Myrtales</taxon>
        <taxon>Lythraceae</taxon>
        <taxon>Punica</taxon>
    </lineage>
</organism>